<dbReference type="RefSeq" id="WP_114545492.1">
    <property type="nucleotide sequence ID" value="NZ_CALJMG010000105.1"/>
</dbReference>
<reference evidence="3 5" key="1">
    <citation type="journal article" date="2018" name="Elife">
        <title>Discovery and characterization of a prevalent human gut bacterial enzyme sufficient for the inactivation of a family of plant toxins.</title>
        <authorList>
            <person name="Koppel N."/>
            <person name="Bisanz J.E."/>
            <person name="Pandelia M.E."/>
            <person name="Turnbaugh P.J."/>
            <person name="Balskus E.P."/>
        </authorList>
    </citation>
    <scope>NUCLEOTIDE SEQUENCE [LARGE SCALE GENOMIC DNA]</scope>
    <source>
        <strain evidence="3 5">DSM 16107</strain>
    </source>
</reference>
<evidence type="ECO:0000313" key="4">
    <source>
        <dbReference type="EMBL" id="RNM42471.1"/>
    </source>
</evidence>
<organism evidence="4 6">
    <name type="scientific">Eggerthella sinensis</name>
    <dbReference type="NCBI Taxonomy" id="242230"/>
    <lineage>
        <taxon>Bacteria</taxon>
        <taxon>Bacillati</taxon>
        <taxon>Actinomycetota</taxon>
        <taxon>Coriobacteriia</taxon>
        <taxon>Eggerthellales</taxon>
        <taxon>Eggerthellaceae</taxon>
        <taxon>Eggerthella</taxon>
    </lineage>
</organism>
<name>A0A3N0IZR7_9ACTN</name>
<evidence type="ECO:0000313" key="5">
    <source>
        <dbReference type="Proteomes" id="UP000253817"/>
    </source>
</evidence>
<dbReference type="Proteomes" id="UP000270112">
    <property type="component" value="Unassembled WGS sequence"/>
</dbReference>
<dbReference type="Pfam" id="PF00582">
    <property type="entry name" value="Usp"/>
    <property type="match status" value="1"/>
</dbReference>
<evidence type="ECO:0000256" key="1">
    <source>
        <dbReference type="ARBA" id="ARBA00008791"/>
    </source>
</evidence>
<dbReference type="EMBL" id="PPTT01000005">
    <property type="protein sequence ID" value="RDB70464.1"/>
    <property type="molecule type" value="Genomic_DNA"/>
</dbReference>
<dbReference type="EMBL" id="QICC01000012">
    <property type="protein sequence ID" value="RNM42471.1"/>
    <property type="molecule type" value="Genomic_DNA"/>
</dbReference>
<dbReference type="CDD" id="cd00293">
    <property type="entry name" value="USP-like"/>
    <property type="match status" value="1"/>
</dbReference>
<reference evidence="6" key="2">
    <citation type="submission" date="2018-05" db="EMBL/GenBank/DDBJ databases">
        <title>Genome Sequencing of selected type strains of the family Eggerthellaceae.</title>
        <authorList>
            <person name="Danylec N."/>
            <person name="Stoll D.A."/>
            <person name="Doetsch A."/>
            <person name="Huch M."/>
        </authorList>
    </citation>
    <scope>NUCLEOTIDE SEQUENCE [LARGE SCALE GENOMIC DNA]</scope>
    <source>
        <strain evidence="6">DSM 16107</strain>
    </source>
</reference>
<dbReference type="Gene3D" id="3.40.50.620">
    <property type="entry name" value="HUPs"/>
    <property type="match status" value="1"/>
</dbReference>
<gene>
    <name evidence="3" type="ORF">C1876_04330</name>
    <name evidence="4" type="ORF">DMP09_04905</name>
</gene>
<dbReference type="AlphaFoldDB" id="A0A3N0IZR7"/>
<dbReference type="InterPro" id="IPR014729">
    <property type="entry name" value="Rossmann-like_a/b/a_fold"/>
</dbReference>
<dbReference type="PRINTS" id="PR01438">
    <property type="entry name" value="UNVRSLSTRESS"/>
</dbReference>
<dbReference type="InterPro" id="IPR006016">
    <property type="entry name" value="UspA"/>
</dbReference>
<dbReference type="PANTHER" id="PTHR46268:SF6">
    <property type="entry name" value="UNIVERSAL STRESS PROTEIN UP12"/>
    <property type="match status" value="1"/>
</dbReference>
<comment type="similarity">
    <text evidence="1">Belongs to the universal stress protein A family.</text>
</comment>
<evidence type="ECO:0000313" key="6">
    <source>
        <dbReference type="Proteomes" id="UP000270112"/>
    </source>
</evidence>
<dbReference type="InterPro" id="IPR006015">
    <property type="entry name" value="Universal_stress_UspA"/>
</dbReference>
<comment type="caution">
    <text evidence="4">The sequence shown here is derived from an EMBL/GenBank/DDBJ whole genome shotgun (WGS) entry which is preliminary data.</text>
</comment>
<reference evidence="4" key="3">
    <citation type="journal article" date="2019" name="Microbiol. Resour. Announc.">
        <title>Draft Genome Sequences of Type Strains of Gordonibacter faecihominis, Paraeggerthella hongkongensis, Parvibacter caecicola,Slackia equolifaciens, Slackia faecicanis, and Slackia isoflavoniconvertens.</title>
        <authorList>
            <person name="Danylec N."/>
            <person name="Stoll D.A."/>
            <person name="Dotsch A."/>
            <person name="Huch M."/>
        </authorList>
    </citation>
    <scope>NUCLEOTIDE SEQUENCE</scope>
    <source>
        <strain evidence="4">DSM 16107</strain>
    </source>
</reference>
<evidence type="ECO:0000259" key="2">
    <source>
        <dbReference type="Pfam" id="PF00582"/>
    </source>
</evidence>
<dbReference type="OrthoDB" id="3175354at2"/>
<keyword evidence="5" id="KW-1185">Reference proteome</keyword>
<dbReference type="PANTHER" id="PTHR46268">
    <property type="entry name" value="STRESS RESPONSE PROTEIN NHAX"/>
    <property type="match status" value="1"/>
</dbReference>
<dbReference type="Proteomes" id="UP000253817">
    <property type="component" value="Unassembled WGS sequence"/>
</dbReference>
<dbReference type="SUPFAM" id="SSF52402">
    <property type="entry name" value="Adenine nucleotide alpha hydrolases-like"/>
    <property type="match status" value="1"/>
</dbReference>
<evidence type="ECO:0000313" key="3">
    <source>
        <dbReference type="EMBL" id="RDB70464.1"/>
    </source>
</evidence>
<protein>
    <submittedName>
        <fullName evidence="4">Universal stress protein</fullName>
    </submittedName>
</protein>
<proteinExistence type="inferred from homology"/>
<feature type="domain" description="UspA" evidence="2">
    <location>
        <begin position="3"/>
        <end position="159"/>
    </location>
</feature>
<sequence>MKFTNILVPFDKSDHALHALTLAKGLAEEDAAIKLHVVSVVYVSDIPPALGLDANPYESVPPLLIQPDLYEKLVDAALEREKNDMKQAIGGLLDGMSNNIDIAVVNAPSPVDGINDYAKDHACDLIVMGSRGLGVLRGMLGSVSYGVLRSAEVPVLVAKKDEDEK</sequence>
<accession>A0A3N0IZR7</accession>